<feature type="region of interest" description="Disordered" evidence="1">
    <location>
        <begin position="1881"/>
        <end position="1974"/>
    </location>
</feature>
<feature type="region of interest" description="Disordered" evidence="1">
    <location>
        <begin position="604"/>
        <end position="980"/>
    </location>
</feature>
<feature type="compositionally biased region" description="Low complexity" evidence="1">
    <location>
        <begin position="965"/>
        <end position="978"/>
    </location>
</feature>
<dbReference type="InterPro" id="IPR001584">
    <property type="entry name" value="Integrase_cat-core"/>
</dbReference>
<feature type="compositionally biased region" description="Low complexity" evidence="1">
    <location>
        <begin position="706"/>
        <end position="734"/>
    </location>
</feature>
<feature type="region of interest" description="Disordered" evidence="1">
    <location>
        <begin position="999"/>
        <end position="1040"/>
    </location>
</feature>
<feature type="compositionally biased region" description="Basic and acidic residues" evidence="1">
    <location>
        <begin position="945"/>
        <end position="954"/>
    </location>
</feature>
<feature type="domain" description="Integrase catalytic" evidence="2">
    <location>
        <begin position="1614"/>
        <end position="1777"/>
    </location>
</feature>
<feature type="compositionally biased region" description="Basic residues" evidence="1">
    <location>
        <begin position="635"/>
        <end position="649"/>
    </location>
</feature>
<feature type="region of interest" description="Disordered" evidence="1">
    <location>
        <begin position="1344"/>
        <end position="1393"/>
    </location>
</feature>
<dbReference type="InterPro" id="IPR012337">
    <property type="entry name" value="RNaseH-like_sf"/>
</dbReference>
<feature type="compositionally biased region" description="Acidic residues" evidence="1">
    <location>
        <begin position="822"/>
        <end position="840"/>
    </location>
</feature>
<protein>
    <recommendedName>
        <fullName evidence="2">Integrase catalytic domain-containing protein</fullName>
    </recommendedName>
</protein>
<accession>A0ABP0SQZ5</accession>
<feature type="compositionally biased region" description="Acidic residues" evidence="1">
    <location>
        <begin position="1373"/>
        <end position="1390"/>
    </location>
</feature>
<dbReference type="InterPro" id="IPR036397">
    <property type="entry name" value="RNaseH_sf"/>
</dbReference>
<feature type="region of interest" description="Disordered" evidence="1">
    <location>
        <begin position="495"/>
        <end position="529"/>
    </location>
</feature>
<dbReference type="InterPro" id="IPR051425">
    <property type="entry name" value="Formin_Homology"/>
</dbReference>
<feature type="compositionally biased region" description="Basic and acidic residues" evidence="1">
    <location>
        <begin position="851"/>
        <end position="864"/>
    </location>
</feature>
<feature type="compositionally biased region" description="Low complexity" evidence="1">
    <location>
        <begin position="1935"/>
        <end position="1944"/>
    </location>
</feature>
<feature type="compositionally biased region" description="Acidic residues" evidence="1">
    <location>
        <begin position="654"/>
        <end position="667"/>
    </location>
</feature>
<evidence type="ECO:0000256" key="1">
    <source>
        <dbReference type="SAM" id="MobiDB-lite"/>
    </source>
</evidence>
<feature type="compositionally biased region" description="Basic and acidic residues" evidence="1">
    <location>
        <begin position="1156"/>
        <end position="1165"/>
    </location>
</feature>
<feature type="region of interest" description="Disordered" evidence="1">
    <location>
        <begin position="1059"/>
        <end position="1109"/>
    </location>
</feature>
<feature type="compositionally biased region" description="Low complexity" evidence="1">
    <location>
        <begin position="509"/>
        <end position="520"/>
    </location>
</feature>
<comment type="caution">
    <text evidence="3">The sequence shown here is derived from an EMBL/GenBank/DDBJ whole genome shotgun (WGS) entry which is preliminary data.</text>
</comment>
<keyword evidence="4" id="KW-1185">Reference proteome</keyword>
<dbReference type="PANTHER" id="PTHR45725:SF1">
    <property type="entry name" value="DISHEVELLED ASSOCIATED ACTIVATOR OF MORPHOGENESIS, ISOFORM D"/>
    <property type="match status" value="1"/>
</dbReference>
<evidence type="ECO:0000313" key="3">
    <source>
        <dbReference type="EMBL" id="CAK9114738.1"/>
    </source>
</evidence>
<dbReference type="PROSITE" id="PS50994">
    <property type="entry name" value="INTEGRASE"/>
    <property type="match status" value="1"/>
</dbReference>
<feature type="compositionally biased region" description="Low complexity" evidence="1">
    <location>
        <begin position="1028"/>
        <end position="1037"/>
    </location>
</feature>
<proteinExistence type="predicted"/>
<feature type="compositionally biased region" description="Basic and acidic residues" evidence="1">
    <location>
        <begin position="1173"/>
        <end position="1189"/>
    </location>
</feature>
<dbReference type="PANTHER" id="PTHR45725">
    <property type="entry name" value="FORMIN HOMOLOGY 2 FAMILY MEMBER"/>
    <property type="match status" value="1"/>
</dbReference>
<dbReference type="EMBL" id="CAXAMN010028029">
    <property type="protein sequence ID" value="CAK9114738.1"/>
    <property type="molecule type" value="Genomic_DNA"/>
</dbReference>
<evidence type="ECO:0000313" key="4">
    <source>
        <dbReference type="Proteomes" id="UP001642484"/>
    </source>
</evidence>
<dbReference type="SUPFAM" id="SSF53098">
    <property type="entry name" value="Ribonuclease H-like"/>
    <property type="match status" value="1"/>
</dbReference>
<feature type="region of interest" description="Disordered" evidence="1">
    <location>
        <begin position="1154"/>
        <end position="1195"/>
    </location>
</feature>
<evidence type="ECO:0000259" key="2">
    <source>
        <dbReference type="PROSITE" id="PS50994"/>
    </source>
</evidence>
<feature type="compositionally biased region" description="Basic and acidic residues" evidence="1">
    <location>
        <begin position="616"/>
        <end position="633"/>
    </location>
</feature>
<name>A0ABP0SQZ5_9DINO</name>
<feature type="compositionally biased region" description="Acidic residues" evidence="1">
    <location>
        <begin position="1520"/>
        <end position="1530"/>
    </location>
</feature>
<feature type="compositionally biased region" description="Low complexity" evidence="1">
    <location>
        <begin position="1080"/>
        <end position="1090"/>
    </location>
</feature>
<dbReference type="Gene3D" id="3.30.420.10">
    <property type="entry name" value="Ribonuclease H-like superfamily/Ribonuclease H"/>
    <property type="match status" value="1"/>
</dbReference>
<feature type="compositionally biased region" description="Acidic residues" evidence="1">
    <location>
        <begin position="676"/>
        <end position="692"/>
    </location>
</feature>
<organism evidence="3 4">
    <name type="scientific">Durusdinium trenchii</name>
    <dbReference type="NCBI Taxonomy" id="1381693"/>
    <lineage>
        <taxon>Eukaryota</taxon>
        <taxon>Sar</taxon>
        <taxon>Alveolata</taxon>
        <taxon>Dinophyceae</taxon>
        <taxon>Suessiales</taxon>
        <taxon>Symbiodiniaceae</taxon>
        <taxon>Durusdinium</taxon>
    </lineage>
</organism>
<feature type="compositionally biased region" description="Low complexity" evidence="1">
    <location>
        <begin position="782"/>
        <end position="791"/>
    </location>
</feature>
<gene>
    <name evidence="3" type="ORF">CCMP2556_LOCUS53053</name>
</gene>
<feature type="region of interest" description="Disordered" evidence="1">
    <location>
        <begin position="1840"/>
        <end position="1864"/>
    </location>
</feature>
<reference evidence="3 4" key="1">
    <citation type="submission" date="2024-02" db="EMBL/GenBank/DDBJ databases">
        <authorList>
            <person name="Chen Y."/>
            <person name="Shah S."/>
            <person name="Dougan E. K."/>
            <person name="Thang M."/>
            <person name="Chan C."/>
        </authorList>
    </citation>
    <scope>NUCLEOTIDE SEQUENCE [LARGE SCALE GENOMIC DNA]</scope>
</reference>
<dbReference type="Proteomes" id="UP001642484">
    <property type="component" value="Unassembled WGS sequence"/>
</dbReference>
<sequence length="2354" mass="265790">MASTTHTTWTNQTVDLLKTNLHIDCKPVLKQLIPDTLEKGIRLVSLQTKPTEGSRHLRLDAWYYIRRVSVEDVLRALRDTGFWTQWLQKEVERVMETQKVYHVVVRGNDPKFMPLGIRDGQDVVTDYIVEGFEAILEEVDKYLFEELSDPASVRLAMADHSFDQMLRAYYLNGKQDKDATLHLVGRLRGGSNLLHTCIKEGLLLDEFTIESQSLAPWRALAEPLRPVGQFKVSAFHRAVFDGRPECLQELVLWALRHGHDIKELRNVEERNDYAAPTKGLTCLELAEQSKNMLCYNILAPLFGVLAKEGATDVNPREVRVEQRALPRVEAESQGTPLFVCLADEKHDWAWVIEVIKSFKKEKMQSFDSSQIVIRLENLILEEDATEVQAEELLAETADMHLEANACTWKTDRTNLNFFKVVVDRLSTPSTDHLPALLPRKVQIPSVAAEDLSATEEEDVDLEVGQLFLQYVAICGRWLGFVGAHVITSKRMSAASDGAVHGTPQGTPGSAQSAPAAPARRMGGKGKGWTPSMPPPQMPVPPAYTQPYPAMSQLRWEQDVYGHWWYSDGQHWWYGHGGSHRFTAPPAGTIPTATSSIGASWQYVNPETTRHPSGSKPPREPAHPKKPSKPESQKKSPNKKKPPAKEKKKAPPPPPEEDEDDDDDDDGSEGGSSSSYEEVEYEESEEEDGEFTDDPSVAATPRGTPRAAQTPKAAAKAKQAAKPAAKPKPAAPAKAKAGKSRPADPPKDPQPPKAFHRAAKVVKKKPKVEKDQDPPSAPPSGPPSHGGSAAPSEISTVRTESIKELLKGRGPYKPTRHTHWADAEDDWEYDDEEDSFGDPDNEDLKPSWQKKTCKDAVHQKRDNEAHFNTGTHKGQRPQPLPDRRRPAEPSYPPPERERTGTKRRSDRGYYDDYDDEAKPQPAAEQQTKPPPAAEREAAEPAPLPIRDPEKFRERLQLPQKKLPMPQRQQGKQQQIQQPQLLHTRQVNWTMMHGWERIRRYQSDDEEVDSSSSAASESEEEDLAYHLKLSESSQASQSKQAKEKIKVKLLTVLRSLLEDEKDEETIQRLRKKEKRLAERATARATGATSSTEARPKAKPKHKKPERLEEDVGLSTEDLVKVLPKTSKEEKKILYKQLKKDQEREILEIFGRSATPERSMLKRPEQRKGGYGYSTPDRRGKDQVQEPPEKQENLPTPVKKKRLEEFRKSLYEAALDKRGRLIPTADQEACRHKFDRLVGIHGTWRPTVMSPSRHPILGLLNMGSHPNPKQWRIKPLEELRQRLLSDPHSFALVQDALDSISDSGSEVPQEVLKVAVHGPETQQQLAMWQETMEDEAVETLDAINAPKVFKPQLDPMSSDEGSISEGESETSHDPDYQDEDSTTSNETEAEEEFHEILTSGCAGETEILSKGQRRRILAAAKGISEAAMAEAERRSCPEKVPRIRRLRTGYKILEIFTWSCLLSRFAYGLGWEYLEPLTLPGGYPLPLCRAIMRAAHTFLDKQANDTRTEVYMLDDQVPEEAIQEGEEGIDEEEQRIQSYKDESEDDLEEEERRPISQEVKRAVEFAHRQLGHPSRDTLVRMLRISGANDDAIRHARRWRCDVCRMQQPPKHPLATTATSRPFAFNRVLHIDIKYLFDTQGRKYPCLSIVDLGTVYHAGCMLKTRRSDYVARKFLVHWVQLFGAPGHIYHDQGGEFELSFTQLLEQMAAPSTLTGSHAGWQLAVGERHGGILGTMVGAITTEHVTEGFHGMKLALSSALAAKNMTITRDGFSPNQRLALIRMDVQEKMKRAILRKPGVDTEGRALLLATPNMRLATKEELAMNESAKEDAETIGQMLRDPERDNAYHDQTHFRGAPKRKHIRDDPERKRARLMMRGTKSIRELLKSRFGFKEQLRKRKVQPQPPEKGDPVAPRKKVKKALPPPPAAESQDSMEEYTPSQAPEPEAPQEGQRPMLPAPSSAPAEPPTEAPRAEDVPVPPMDENEWLEEYRHLPQEERRRILQDDVPHGIKRKGGITEEDADRAVKRLRSNFCAATAASTVYGTLQNEWVSRYEVELLRQLTGLPVTAARIHRAPRKRLQRPPKMVSRSRLSILIGKDPASTFIVNEKDAEVAAHPRRRASFEWRGLTMFYRTEDPSKPTEVFVELPDGIHGVTLITSEAAEFQQMRLSAFLRHTQDVDGDGLGQWLRHRQLMPLARVVFERFFNREKLLLDQPMDVAQNIDPSVVPFLKMTLTAWFHTAASSPEDTHDAWGAWAETIQVDDDVLKKELAPALDLVLESLLRMWKALDPVCKRSGVHSMVHLVKSCIPPGLLNRLPNTRRRLERPCQAKTKVSLTGKTTTLKPSFKPVTPVKAPLKAAVW</sequence>
<feature type="compositionally biased region" description="Basic residues" evidence="1">
    <location>
        <begin position="753"/>
        <end position="766"/>
    </location>
</feature>
<feature type="region of interest" description="Disordered" evidence="1">
    <location>
        <begin position="1520"/>
        <end position="1551"/>
    </location>
</feature>